<dbReference type="OrthoDB" id="6514241at2759"/>
<accession>A0A834XRC4</accession>
<organism evidence="2 3">
    <name type="scientific">Aphidius gifuensis</name>
    <name type="common">Parasitoid wasp</name>
    <dbReference type="NCBI Taxonomy" id="684658"/>
    <lineage>
        <taxon>Eukaryota</taxon>
        <taxon>Metazoa</taxon>
        <taxon>Ecdysozoa</taxon>
        <taxon>Arthropoda</taxon>
        <taxon>Hexapoda</taxon>
        <taxon>Insecta</taxon>
        <taxon>Pterygota</taxon>
        <taxon>Neoptera</taxon>
        <taxon>Endopterygota</taxon>
        <taxon>Hymenoptera</taxon>
        <taxon>Apocrita</taxon>
        <taxon>Ichneumonoidea</taxon>
        <taxon>Braconidae</taxon>
        <taxon>Aphidiinae</taxon>
        <taxon>Aphidius</taxon>
    </lineage>
</organism>
<sequence>MENCVKVVVSKNNECIFDKSTNKSYNDMSGLVDNLKKMQHDVNDFLTTLVNKEHVVKDNKNISESDDEDLEDSDDEPDHINSKKYNIMSSILSSQAQLRYIVEWFQEWSDMQRMDFLNIFIEHCGPPDMVNGIVSGIEGLGCKDEPTRPPSLFQCRVKLFQEWSQNWTQLEKDNLLVSIKNIDSKFADKYERRLTSGNANDNDDN</sequence>
<dbReference type="EMBL" id="JACMRX010000004">
    <property type="protein sequence ID" value="KAF7991122.1"/>
    <property type="molecule type" value="Genomic_DNA"/>
</dbReference>
<dbReference type="AlphaFoldDB" id="A0A834XRC4"/>
<feature type="compositionally biased region" description="Acidic residues" evidence="1">
    <location>
        <begin position="64"/>
        <end position="77"/>
    </location>
</feature>
<name>A0A834XRC4_APHGI</name>
<comment type="caution">
    <text evidence="2">The sequence shown here is derived from an EMBL/GenBank/DDBJ whole genome shotgun (WGS) entry which is preliminary data.</text>
</comment>
<evidence type="ECO:0000313" key="3">
    <source>
        <dbReference type="Proteomes" id="UP000639338"/>
    </source>
</evidence>
<protein>
    <submittedName>
        <fullName evidence="2">Uncharacterized protein</fullName>
    </submittedName>
</protein>
<reference evidence="2 3" key="1">
    <citation type="submission" date="2020-08" db="EMBL/GenBank/DDBJ databases">
        <title>Aphidius gifuensis genome sequencing and assembly.</title>
        <authorList>
            <person name="Du Z."/>
        </authorList>
    </citation>
    <scope>NUCLEOTIDE SEQUENCE [LARGE SCALE GENOMIC DNA]</scope>
    <source>
        <strain evidence="2">YNYX2018</strain>
        <tissue evidence="2">Adults</tissue>
    </source>
</reference>
<dbReference type="PANTHER" id="PTHR16260">
    <property type="entry name" value="SIMILAR TO 1700123O20RIK PROTEIN"/>
    <property type="match status" value="1"/>
</dbReference>
<proteinExistence type="predicted"/>
<gene>
    <name evidence="2" type="ORF">HCN44_002684</name>
</gene>
<evidence type="ECO:0000313" key="2">
    <source>
        <dbReference type="EMBL" id="KAF7991122.1"/>
    </source>
</evidence>
<dbReference type="InterPro" id="IPR028019">
    <property type="entry name" value="DUF4508"/>
</dbReference>
<feature type="region of interest" description="Disordered" evidence="1">
    <location>
        <begin position="58"/>
        <end position="79"/>
    </location>
</feature>
<dbReference type="Proteomes" id="UP000639338">
    <property type="component" value="Unassembled WGS sequence"/>
</dbReference>
<evidence type="ECO:0000256" key="1">
    <source>
        <dbReference type="SAM" id="MobiDB-lite"/>
    </source>
</evidence>
<dbReference type="Pfam" id="PF14969">
    <property type="entry name" value="DUF4508"/>
    <property type="match status" value="1"/>
</dbReference>
<keyword evidence="3" id="KW-1185">Reference proteome</keyword>
<dbReference type="PANTHER" id="PTHR16260:SF3">
    <property type="entry name" value="CHROMOSOME 14 OPEN READING FRAME 119-LIKE-RELATED"/>
    <property type="match status" value="1"/>
</dbReference>